<gene>
    <name evidence="2" type="ORF">MNBD_GAMMA08-572</name>
</gene>
<evidence type="ECO:0000256" key="1">
    <source>
        <dbReference type="SAM" id="Phobius"/>
    </source>
</evidence>
<sequence>MLFNVRTIITVTIDIAMIICTYYNSEMKVINKQRGRPRKDNNATSRFEIRCTPEQKEKWETKANKLDLSLATWLKKLADKHS</sequence>
<evidence type="ECO:0000313" key="2">
    <source>
        <dbReference type="EMBL" id="VAW64412.1"/>
    </source>
</evidence>
<keyword evidence="1" id="KW-1133">Transmembrane helix</keyword>
<protein>
    <submittedName>
        <fullName evidence="2">Uncharacterized protein</fullName>
    </submittedName>
</protein>
<proteinExistence type="predicted"/>
<keyword evidence="1" id="KW-0472">Membrane</keyword>
<dbReference type="AlphaFoldDB" id="A0A3B0XMN6"/>
<dbReference type="EMBL" id="UOFH01000285">
    <property type="protein sequence ID" value="VAW64412.1"/>
    <property type="molecule type" value="Genomic_DNA"/>
</dbReference>
<accession>A0A3B0XMN6</accession>
<name>A0A3B0XMN6_9ZZZZ</name>
<feature type="transmembrane region" description="Helical" evidence="1">
    <location>
        <begin position="6"/>
        <end position="24"/>
    </location>
</feature>
<keyword evidence="1" id="KW-0812">Transmembrane</keyword>
<reference evidence="2" key="1">
    <citation type="submission" date="2018-06" db="EMBL/GenBank/DDBJ databases">
        <authorList>
            <person name="Zhirakovskaya E."/>
        </authorList>
    </citation>
    <scope>NUCLEOTIDE SEQUENCE</scope>
</reference>
<organism evidence="2">
    <name type="scientific">hydrothermal vent metagenome</name>
    <dbReference type="NCBI Taxonomy" id="652676"/>
    <lineage>
        <taxon>unclassified sequences</taxon>
        <taxon>metagenomes</taxon>
        <taxon>ecological metagenomes</taxon>
    </lineage>
</organism>